<dbReference type="Gene3D" id="1.25.40.10">
    <property type="entry name" value="Tetratricopeptide repeat domain"/>
    <property type="match status" value="1"/>
</dbReference>
<sequence>MKVLLIYPPFLNKRVSSDDVASVPIGLYHVAAVLRDAGRDAQVANWHSPNLDMIKAVETVESFGPAVVGFSIVNGNRFGALDMAAMLKERNPNLTIVLGGIGATFLWEHFLTHFPQVDYAVVGEGEEAMASLVKCLEIGDTRGIAEIPGVASRVDGAPVLTEQKGYIKDIDALPRPSRFYKFQHLSLSRGCPHNCTFCGSPKFWGRTMRFHSADYFVRQLHTLAKSGEKFFYVSDDTFTLKKDLVITVCKEIIAAGLDISWNAISRVDRVDEDILYWMRKAGCIQISYGVESGCETTRDMLNKNMSTQDILRAFELTAHFGILSRAYFIYGCQGEGPEVLQANLDLMDAIQPLGAVFYILDMFPGTKLYEEYLQKNNLRDDIWLERVEDIMYWETDPALTQELIEETGDALRNHFYRNLPDYVYSLQLENHPDLTLEHGDFFSRLGMTFTAGDYANDSRIPNASGVAEFLFEKALTFAQDPRAYLGLGLLRQKSGQFEKALGILEKALELFPNNEQIRLCLGTNLMNLGAFGQALKHFESMPHLPGAAKYAEQCRACIAGSYR</sequence>
<dbReference type="GO" id="GO:0031419">
    <property type="term" value="F:cobalamin binding"/>
    <property type="evidence" value="ECO:0007669"/>
    <property type="project" value="InterPro"/>
</dbReference>
<keyword evidence="4" id="KW-0408">Iron</keyword>
<dbReference type="InterPro" id="IPR006638">
    <property type="entry name" value="Elp3/MiaA/NifB-like_rSAM"/>
</dbReference>
<keyword evidence="5" id="KW-0411">Iron-sulfur</keyword>
<dbReference type="InterPro" id="IPR051198">
    <property type="entry name" value="BchE-like"/>
</dbReference>
<dbReference type="EMBL" id="FQZU01000024">
    <property type="protein sequence ID" value="SHK42507.1"/>
    <property type="molecule type" value="Genomic_DNA"/>
</dbReference>
<dbReference type="SUPFAM" id="SSF102114">
    <property type="entry name" value="Radical SAM enzymes"/>
    <property type="match status" value="1"/>
</dbReference>
<dbReference type="SFLD" id="SFLDG01082">
    <property type="entry name" value="B12-binding_domain_containing"/>
    <property type="match status" value="1"/>
</dbReference>
<dbReference type="PANTHER" id="PTHR43409:SF16">
    <property type="entry name" value="SLR0320 PROTEIN"/>
    <property type="match status" value="1"/>
</dbReference>
<dbReference type="InterPro" id="IPR023404">
    <property type="entry name" value="rSAM_horseshoe"/>
</dbReference>
<proteinExistence type="predicted"/>
<dbReference type="Gene3D" id="3.40.50.280">
    <property type="entry name" value="Cobalamin-binding domain"/>
    <property type="match status" value="1"/>
</dbReference>
<dbReference type="Pfam" id="PF02310">
    <property type="entry name" value="B12-binding"/>
    <property type="match status" value="1"/>
</dbReference>
<dbReference type="GO" id="GO:0003824">
    <property type="term" value="F:catalytic activity"/>
    <property type="evidence" value="ECO:0007669"/>
    <property type="project" value="InterPro"/>
</dbReference>
<evidence type="ECO:0000259" key="7">
    <source>
        <dbReference type="PROSITE" id="PS51332"/>
    </source>
</evidence>
<dbReference type="RefSeq" id="WP_073477477.1">
    <property type="nucleotide sequence ID" value="NZ_FQZU01000024.1"/>
</dbReference>
<dbReference type="OrthoDB" id="9804952at2"/>
<keyword evidence="2" id="KW-0949">S-adenosyl-L-methionine</keyword>
<dbReference type="SMART" id="SM00729">
    <property type="entry name" value="Elp3"/>
    <property type="match status" value="1"/>
</dbReference>
<evidence type="ECO:0000256" key="3">
    <source>
        <dbReference type="ARBA" id="ARBA00022723"/>
    </source>
</evidence>
<dbReference type="SFLD" id="SFLDS00029">
    <property type="entry name" value="Radical_SAM"/>
    <property type="match status" value="1"/>
</dbReference>
<dbReference type="PROSITE" id="PS50005">
    <property type="entry name" value="TPR"/>
    <property type="match status" value="1"/>
</dbReference>
<dbReference type="InterPro" id="IPR034466">
    <property type="entry name" value="Methyltransferase_Class_B"/>
</dbReference>
<accession>A0A1M6SD89</accession>
<evidence type="ECO:0000259" key="8">
    <source>
        <dbReference type="PROSITE" id="PS51918"/>
    </source>
</evidence>
<dbReference type="SUPFAM" id="SSF48452">
    <property type="entry name" value="TPR-like"/>
    <property type="match status" value="1"/>
</dbReference>
<dbReference type="STRING" id="1121393.SAMN02745216_03426"/>
<keyword evidence="10" id="KW-1185">Reference proteome</keyword>
<organism evidence="9 10">
    <name type="scientific">Desulfatibacillum alkenivorans DSM 16219</name>
    <dbReference type="NCBI Taxonomy" id="1121393"/>
    <lineage>
        <taxon>Bacteria</taxon>
        <taxon>Pseudomonadati</taxon>
        <taxon>Thermodesulfobacteriota</taxon>
        <taxon>Desulfobacteria</taxon>
        <taxon>Desulfobacterales</taxon>
        <taxon>Desulfatibacillaceae</taxon>
        <taxon>Desulfatibacillum</taxon>
    </lineage>
</organism>
<dbReference type="InterPro" id="IPR036724">
    <property type="entry name" value="Cobalamin-bd_sf"/>
</dbReference>
<dbReference type="CDD" id="cd02068">
    <property type="entry name" value="radical_SAM_B12_BD"/>
    <property type="match status" value="1"/>
</dbReference>
<dbReference type="Proteomes" id="UP000183994">
    <property type="component" value="Unassembled WGS sequence"/>
</dbReference>
<dbReference type="SMART" id="SM00028">
    <property type="entry name" value="TPR"/>
    <property type="match status" value="1"/>
</dbReference>
<dbReference type="InterPro" id="IPR007197">
    <property type="entry name" value="rSAM"/>
</dbReference>
<reference evidence="10" key="1">
    <citation type="submission" date="2016-11" db="EMBL/GenBank/DDBJ databases">
        <authorList>
            <person name="Varghese N."/>
            <person name="Submissions S."/>
        </authorList>
    </citation>
    <scope>NUCLEOTIDE SEQUENCE [LARGE SCALE GENOMIC DNA]</scope>
    <source>
        <strain evidence="10">DSM 16219</strain>
    </source>
</reference>
<dbReference type="Gene3D" id="3.80.30.20">
    <property type="entry name" value="tm_1862 like domain"/>
    <property type="match status" value="1"/>
</dbReference>
<dbReference type="GO" id="GO:0005829">
    <property type="term" value="C:cytosol"/>
    <property type="evidence" value="ECO:0007669"/>
    <property type="project" value="TreeGrafter"/>
</dbReference>
<feature type="repeat" description="TPR" evidence="6">
    <location>
        <begin position="481"/>
        <end position="514"/>
    </location>
</feature>
<dbReference type="Pfam" id="PF04055">
    <property type="entry name" value="Radical_SAM"/>
    <property type="match status" value="1"/>
</dbReference>
<dbReference type="PROSITE" id="PS51332">
    <property type="entry name" value="B12_BINDING"/>
    <property type="match status" value="1"/>
</dbReference>
<gene>
    <name evidence="9" type="ORF">SAMN02745216_03426</name>
</gene>
<evidence type="ECO:0000256" key="6">
    <source>
        <dbReference type="PROSITE-ProRule" id="PRU00339"/>
    </source>
</evidence>
<evidence type="ECO:0000256" key="1">
    <source>
        <dbReference type="ARBA" id="ARBA00001966"/>
    </source>
</evidence>
<dbReference type="Pfam" id="PF12895">
    <property type="entry name" value="ANAPC3"/>
    <property type="match status" value="1"/>
</dbReference>
<evidence type="ECO:0000313" key="9">
    <source>
        <dbReference type="EMBL" id="SHK42507.1"/>
    </source>
</evidence>
<name>A0A1M6SD89_9BACT</name>
<dbReference type="SUPFAM" id="SSF52242">
    <property type="entry name" value="Cobalamin (vitamin B12)-binding domain"/>
    <property type="match status" value="1"/>
</dbReference>
<dbReference type="SFLD" id="SFLDG01123">
    <property type="entry name" value="methyltransferase_(Class_B)"/>
    <property type="match status" value="1"/>
</dbReference>
<protein>
    <submittedName>
        <fullName evidence="9">Radical SAM superfamily enzyme YgiQ, UPF0313 family</fullName>
    </submittedName>
</protein>
<dbReference type="PANTHER" id="PTHR43409">
    <property type="entry name" value="ANAEROBIC MAGNESIUM-PROTOPORPHYRIN IX MONOMETHYL ESTER CYCLASE-RELATED"/>
    <property type="match status" value="1"/>
</dbReference>
<feature type="domain" description="Radical SAM core" evidence="8">
    <location>
        <begin position="177"/>
        <end position="406"/>
    </location>
</feature>
<dbReference type="CDD" id="cd01335">
    <property type="entry name" value="Radical_SAM"/>
    <property type="match status" value="1"/>
</dbReference>
<dbReference type="InterPro" id="IPR019734">
    <property type="entry name" value="TPR_rpt"/>
</dbReference>
<comment type="cofactor">
    <cofactor evidence="1">
        <name>[4Fe-4S] cluster</name>
        <dbReference type="ChEBI" id="CHEBI:49883"/>
    </cofactor>
</comment>
<evidence type="ECO:0000256" key="4">
    <source>
        <dbReference type="ARBA" id="ARBA00023004"/>
    </source>
</evidence>
<dbReference type="GO" id="GO:0051539">
    <property type="term" value="F:4 iron, 4 sulfur cluster binding"/>
    <property type="evidence" value="ECO:0007669"/>
    <property type="project" value="UniProtKB-KW"/>
</dbReference>
<dbReference type="InterPro" id="IPR011990">
    <property type="entry name" value="TPR-like_helical_dom_sf"/>
</dbReference>
<evidence type="ECO:0000256" key="5">
    <source>
        <dbReference type="ARBA" id="ARBA00023014"/>
    </source>
</evidence>
<dbReference type="InterPro" id="IPR006158">
    <property type="entry name" value="Cobalamin-bd"/>
</dbReference>
<keyword evidence="6" id="KW-0802">TPR repeat</keyword>
<dbReference type="AlphaFoldDB" id="A0A1M6SD89"/>
<evidence type="ECO:0000256" key="2">
    <source>
        <dbReference type="ARBA" id="ARBA00022691"/>
    </source>
</evidence>
<dbReference type="GO" id="GO:0046872">
    <property type="term" value="F:metal ion binding"/>
    <property type="evidence" value="ECO:0007669"/>
    <property type="project" value="UniProtKB-KW"/>
</dbReference>
<dbReference type="PROSITE" id="PS51918">
    <property type="entry name" value="RADICAL_SAM"/>
    <property type="match status" value="1"/>
</dbReference>
<evidence type="ECO:0000313" key="10">
    <source>
        <dbReference type="Proteomes" id="UP000183994"/>
    </source>
</evidence>
<dbReference type="PROSITE" id="PS50293">
    <property type="entry name" value="TPR_REGION"/>
    <property type="match status" value="1"/>
</dbReference>
<keyword evidence="3" id="KW-0479">Metal-binding</keyword>
<dbReference type="InterPro" id="IPR058240">
    <property type="entry name" value="rSAM_sf"/>
</dbReference>
<feature type="domain" description="B12-binding" evidence="7">
    <location>
        <begin position="8"/>
        <end position="143"/>
    </location>
</feature>